<dbReference type="InterPro" id="IPR012440">
    <property type="entry name" value="DUF1641"/>
</dbReference>
<sequence>MSEDAVINTMVTLVERLSDDEEKMNALVEKLAEMVESRSAERLIELANTLAPLLETVSVFMDSETESVVNNLIEALGAVALSIDSNTIEIAEKMMDALNASRNAEPVTLMGLFRAMKDENVQKTLGFFVKFAREFGKRL</sequence>
<dbReference type="STRING" id="113653.GAH_00490"/>
<dbReference type="EMBL" id="CP011267">
    <property type="protein sequence ID" value="AKG92161.1"/>
    <property type="molecule type" value="Genomic_DNA"/>
</dbReference>
<dbReference type="AlphaFoldDB" id="A0A0F7DC37"/>
<proteinExistence type="predicted"/>
<evidence type="ECO:0000313" key="2">
    <source>
        <dbReference type="Proteomes" id="UP000034723"/>
    </source>
</evidence>
<dbReference type="GeneID" id="24803072"/>
<dbReference type="InParanoid" id="A0A0F7DC37"/>
<organism evidence="1 2">
    <name type="scientific">Geoglobus ahangari</name>
    <dbReference type="NCBI Taxonomy" id="113653"/>
    <lineage>
        <taxon>Archaea</taxon>
        <taxon>Methanobacteriati</taxon>
        <taxon>Methanobacteriota</taxon>
        <taxon>Archaeoglobi</taxon>
        <taxon>Archaeoglobales</taxon>
        <taxon>Archaeoglobaceae</taxon>
        <taxon>Geoglobus</taxon>
    </lineage>
</organism>
<dbReference type="OrthoDB" id="56850at2157"/>
<evidence type="ECO:0008006" key="3">
    <source>
        <dbReference type="Google" id="ProtNLM"/>
    </source>
</evidence>
<dbReference type="Proteomes" id="UP000034723">
    <property type="component" value="Chromosome"/>
</dbReference>
<gene>
    <name evidence="1" type="ORF">GAH_00490</name>
</gene>
<dbReference type="PANTHER" id="PTHR39180">
    <property type="match status" value="1"/>
</dbReference>
<evidence type="ECO:0000313" key="1">
    <source>
        <dbReference type="EMBL" id="AKG92161.1"/>
    </source>
</evidence>
<dbReference type="HOGENOM" id="CLU_152988_0_0_2"/>
<dbReference type="Pfam" id="PF07849">
    <property type="entry name" value="DUF1641"/>
    <property type="match status" value="1"/>
</dbReference>
<keyword evidence="2" id="KW-1185">Reference proteome</keyword>
<accession>A0A0F7DC37</accession>
<dbReference type="RefSeq" id="WP_048094523.1">
    <property type="nucleotide sequence ID" value="NZ_CP011267.1"/>
</dbReference>
<name>A0A0F7DC37_9EURY</name>
<dbReference type="PANTHER" id="PTHR39180:SF2">
    <property type="entry name" value="DUF1641 DOMAIN-CONTAINING PROTEIN"/>
    <property type="match status" value="1"/>
</dbReference>
<reference evidence="1 2" key="1">
    <citation type="submission" date="2015-04" db="EMBL/GenBank/DDBJ databases">
        <title>The complete genome sequence of the hyperthermophilic, obligate iron-reducing archaeon Geoglobus ahangari strain 234T.</title>
        <authorList>
            <person name="Manzella M.P."/>
            <person name="Holmes D.E."/>
            <person name="Rocheleau J.M."/>
            <person name="Chung A."/>
            <person name="Reguera G."/>
            <person name="Kashefi K."/>
        </authorList>
    </citation>
    <scope>NUCLEOTIDE SEQUENCE [LARGE SCALE GENOMIC DNA]</scope>
    <source>
        <strain evidence="1 2">234</strain>
    </source>
</reference>
<dbReference type="KEGG" id="gah:GAH_00490"/>
<protein>
    <recommendedName>
        <fullName evidence="3">DUF1641 domain-containing protein</fullName>
    </recommendedName>
</protein>